<dbReference type="RefSeq" id="WP_222874203.1">
    <property type="nucleotide sequence ID" value="NZ_CP039704.1"/>
</dbReference>
<dbReference type="GO" id="GO:0000105">
    <property type="term" value="P:L-histidine biosynthetic process"/>
    <property type="evidence" value="ECO:0007669"/>
    <property type="project" value="UniProtKB-UniRule"/>
</dbReference>
<dbReference type="PANTHER" id="PTHR42945">
    <property type="entry name" value="HISTIDINE BIOSYNTHESIS BIFUNCTIONAL PROTEIN"/>
    <property type="match status" value="1"/>
</dbReference>
<evidence type="ECO:0000256" key="3">
    <source>
        <dbReference type="ARBA" id="ARBA00009392"/>
    </source>
</evidence>
<dbReference type="NCBIfam" id="NF001611">
    <property type="entry name" value="PRK00400.1-3"/>
    <property type="match status" value="1"/>
</dbReference>
<dbReference type="PANTHER" id="PTHR42945:SF1">
    <property type="entry name" value="HISTIDINE BIOSYNTHESIS BIFUNCTIONAL PROTEIN HIS7"/>
    <property type="match status" value="1"/>
</dbReference>
<sequence>MTAIDTLYATILERRAADPSESYVAALTGKGRAKIAQKVGEEAVETALAAVGGDRAQIAAESADLLFHLCVLWADCDLSPQDIYAVLEQRQGRSGLAEKASRSS</sequence>
<comment type="similarity">
    <text evidence="3 9">Belongs to the PRA-PH family.</text>
</comment>
<dbReference type="EC" id="3.6.1.31" evidence="9"/>
<dbReference type="HAMAP" id="MF_01020">
    <property type="entry name" value="HisE"/>
    <property type="match status" value="1"/>
</dbReference>
<keyword evidence="8 9" id="KW-0368">Histidine biosynthesis</keyword>
<dbReference type="CDD" id="cd11534">
    <property type="entry name" value="NTP-PPase_HisIE_like"/>
    <property type="match status" value="1"/>
</dbReference>
<keyword evidence="5 9" id="KW-0547">Nucleotide-binding</keyword>
<evidence type="ECO:0000256" key="8">
    <source>
        <dbReference type="ARBA" id="ARBA00023102"/>
    </source>
</evidence>
<dbReference type="UniPathway" id="UPA00031">
    <property type="reaction ID" value="UER00007"/>
</dbReference>
<dbReference type="GO" id="GO:0005737">
    <property type="term" value="C:cytoplasm"/>
    <property type="evidence" value="ECO:0007669"/>
    <property type="project" value="UniProtKB-SubCell"/>
</dbReference>
<dbReference type="KEGG" id="hgn:E6W36_06860"/>
<dbReference type="GO" id="GO:0004636">
    <property type="term" value="F:phosphoribosyl-ATP diphosphatase activity"/>
    <property type="evidence" value="ECO:0007669"/>
    <property type="project" value="UniProtKB-UniRule"/>
</dbReference>
<evidence type="ECO:0000256" key="5">
    <source>
        <dbReference type="ARBA" id="ARBA00022741"/>
    </source>
</evidence>
<evidence type="ECO:0000256" key="1">
    <source>
        <dbReference type="ARBA" id="ARBA00001460"/>
    </source>
</evidence>
<proteinExistence type="inferred from homology"/>
<reference evidence="11" key="1">
    <citation type="submission" date="2019-04" db="EMBL/GenBank/DDBJ databases">
        <title>Complete genome sequence of Sphingomonas sp. W1-2-3.</title>
        <authorList>
            <person name="Im W.T."/>
        </authorList>
    </citation>
    <scope>NUCLEOTIDE SEQUENCE [LARGE SCALE GENOMIC DNA]</scope>
    <source>
        <strain evidence="11">W1-2-3</strain>
    </source>
</reference>
<accession>A0A4D7C7S5</accession>
<dbReference type="NCBIfam" id="TIGR03188">
    <property type="entry name" value="histidine_hisI"/>
    <property type="match status" value="1"/>
</dbReference>
<keyword evidence="7 9" id="KW-0067">ATP-binding</keyword>
<evidence type="ECO:0000313" key="10">
    <source>
        <dbReference type="EMBL" id="QCI79368.1"/>
    </source>
</evidence>
<comment type="catalytic activity">
    <reaction evidence="1 9">
        <text>1-(5-phospho-beta-D-ribosyl)-ATP + H2O = 1-(5-phospho-beta-D-ribosyl)-5'-AMP + diphosphate + H(+)</text>
        <dbReference type="Rhea" id="RHEA:22828"/>
        <dbReference type="ChEBI" id="CHEBI:15377"/>
        <dbReference type="ChEBI" id="CHEBI:15378"/>
        <dbReference type="ChEBI" id="CHEBI:33019"/>
        <dbReference type="ChEBI" id="CHEBI:59457"/>
        <dbReference type="ChEBI" id="CHEBI:73183"/>
        <dbReference type="EC" id="3.6.1.31"/>
    </reaction>
</comment>
<evidence type="ECO:0000256" key="7">
    <source>
        <dbReference type="ARBA" id="ARBA00022840"/>
    </source>
</evidence>
<dbReference type="InterPro" id="IPR021130">
    <property type="entry name" value="PRib-ATP_PPHydrolase-like"/>
</dbReference>
<organism evidence="10 11">
    <name type="scientific">Hankyongella ginsenosidimutans</name>
    <dbReference type="NCBI Taxonomy" id="1763828"/>
    <lineage>
        <taxon>Bacteria</taxon>
        <taxon>Pseudomonadati</taxon>
        <taxon>Pseudomonadota</taxon>
        <taxon>Alphaproteobacteria</taxon>
        <taxon>Sphingomonadales</taxon>
        <taxon>Sphingomonadaceae</taxon>
        <taxon>Hankyongella</taxon>
    </lineage>
</organism>
<name>A0A4D7C7S5_9SPHN</name>
<comment type="pathway">
    <text evidence="2 9">Amino-acid biosynthesis; L-histidine biosynthesis; L-histidine from 5-phospho-alpha-D-ribose 1-diphosphate: step 2/9.</text>
</comment>
<keyword evidence="11" id="KW-1185">Reference proteome</keyword>
<dbReference type="InterPro" id="IPR008179">
    <property type="entry name" value="HisE"/>
</dbReference>
<dbReference type="Gene3D" id="1.10.287.1080">
    <property type="entry name" value="MazG-like"/>
    <property type="match status" value="1"/>
</dbReference>
<evidence type="ECO:0000256" key="4">
    <source>
        <dbReference type="ARBA" id="ARBA00022605"/>
    </source>
</evidence>
<gene>
    <name evidence="9" type="primary">hisE</name>
    <name evidence="10" type="ORF">E6W36_06860</name>
</gene>
<keyword evidence="4 9" id="KW-0028">Amino-acid biosynthesis</keyword>
<keyword evidence="9" id="KW-0963">Cytoplasm</keyword>
<dbReference type="NCBIfam" id="NF001613">
    <property type="entry name" value="PRK00400.1-5"/>
    <property type="match status" value="1"/>
</dbReference>
<dbReference type="AlphaFoldDB" id="A0A4D7C7S5"/>
<dbReference type="EMBL" id="CP039704">
    <property type="protein sequence ID" value="QCI79368.1"/>
    <property type="molecule type" value="Genomic_DNA"/>
</dbReference>
<evidence type="ECO:0000256" key="6">
    <source>
        <dbReference type="ARBA" id="ARBA00022801"/>
    </source>
</evidence>
<dbReference type="GO" id="GO:0005524">
    <property type="term" value="F:ATP binding"/>
    <property type="evidence" value="ECO:0007669"/>
    <property type="project" value="UniProtKB-KW"/>
</dbReference>
<dbReference type="SUPFAM" id="SSF101386">
    <property type="entry name" value="all-alpha NTP pyrophosphatases"/>
    <property type="match status" value="1"/>
</dbReference>
<keyword evidence="6 9" id="KW-0378">Hydrolase</keyword>
<comment type="subcellular location">
    <subcellularLocation>
        <location evidence="9">Cytoplasm</location>
    </subcellularLocation>
</comment>
<dbReference type="Proteomes" id="UP000298714">
    <property type="component" value="Chromosome"/>
</dbReference>
<evidence type="ECO:0000256" key="9">
    <source>
        <dbReference type="HAMAP-Rule" id="MF_01020"/>
    </source>
</evidence>
<evidence type="ECO:0000313" key="11">
    <source>
        <dbReference type="Proteomes" id="UP000298714"/>
    </source>
</evidence>
<protein>
    <recommendedName>
        <fullName evidence="9">Phosphoribosyl-ATP pyrophosphatase</fullName>
        <shortName evidence="9">PRA-PH</shortName>
        <ecNumber evidence="9">3.6.1.31</ecNumber>
    </recommendedName>
</protein>
<dbReference type="Pfam" id="PF01503">
    <property type="entry name" value="PRA-PH"/>
    <property type="match status" value="1"/>
</dbReference>
<evidence type="ECO:0000256" key="2">
    <source>
        <dbReference type="ARBA" id="ARBA00005204"/>
    </source>
</evidence>